<dbReference type="GO" id="GO:0005737">
    <property type="term" value="C:cytoplasm"/>
    <property type="evidence" value="ECO:0007669"/>
    <property type="project" value="TreeGrafter"/>
</dbReference>
<dbReference type="InterPro" id="IPR036770">
    <property type="entry name" value="Ankyrin_rpt-contain_sf"/>
</dbReference>
<dbReference type="GO" id="GO:0044550">
    <property type="term" value="P:secondary metabolite biosynthetic process"/>
    <property type="evidence" value="ECO:0007669"/>
    <property type="project" value="TreeGrafter"/>
</dbReference>
<dbReference type="InterPro" id="IPR036736">
    <property type="entry name" value="ACP-like_sf"/>
</dbReference>
<feature type="repeat" description="ANK" evidence="1">
    <location>
        <begin position="537"/>
        <end position="569"/>
    </location>
</feature>
<feature type="domain" description="AMP-dependent synthetase/ligase" evidence="3">
    <location>
        <begin position="2"/>
        <end position="166"/>
    </location>
</feature>
<protein>
    <recommendedName>
        <fullName evidence="3">AMP-dependent synthetase/ligase domain-containing protein</fullName>
    </recommendedName>
</protein>
<dbReference type="PROSITE" id="PS00012">
    <property type="entry name" value="PHOSPHOPANTETHEINE"/>
    <property type="match status" value="1"/>
</dbReference>
<name>A0A813HV88_POLGL</name>
<dbReference type="AlphaFoldDB" id="A0A813HV88"/>
<dbReference type="SUPFAM" id="SSF56801">
    <property type="entry name" value="Acetyl-CoA synthetase-like"/>
    <property type="match status" value="1"/>
</dbReference>
<organism evidence="4 5">
    <name type="scientific">Polarella glacialis</name>
    <name type="common">Dinoflagellate</name>
    <dbReference type="NCBI Taxonomy" id="89957"/>
    <lineage>
        <taxon>Eukaryota</taxon>
        <taxon>Sar</taxon>
        <taxon>Alveolata</taxon>
        <taxon>Dinophyceae</taxon>
        <taxon>Suessiales</taxon>
        <taxon>Suessiaceae</taxon>
        <taxon>Polarella</taxon>
    </lineage>
</organism>
<dbReference type="Proteomes" id="UP000654075">
    <property type="component" value="Unassembled WGS sequence"/>
</dbReference>
<dbReference type="Gene3D" id="1.25.40.20">
    <property type="entry name" value="Ankyrin repeat-containing domain"/>
    <property type="match status" value="2"/>
</dbReference>
<evidence type="ECO:0000259" key="3">
    <source>
        <dbReference type="Pfam" id="PF00501"/>
    </source>
</evidence>
<keyword evidence="5" id="KW-1185">Reference proteome</keyword>
<reference evidence="4" key="1">
    <citation type="submission" date="2021-02" db="EMBL/GenBank/DDBJ databases">
        <authorList>
            <person name="Dougan E. K."/>
            <person name="Rhodes N."/>
            <person name="Thang M."/>
            <person name="Chan C."/>
        </authorList>
    </citation>
    <scope>NUCLEOTIDE SEQUENCE</scope>
</reference>
<dbReference type="PANTHER" id="PTHR45527:SF1">
    <property type="entry name" value="FATTY ACID SYNTHASE"/>
    <property type="match status" value="1"/>
</dbReference>
<evidence type="ECO:0000313" key="5">
    <source>
        <dbReference type="Proteomes" id="UP000654075"/>
    </source>
</evidence>
<dbReference type="Gene3D" id="1.10.1200.10">
    <property type="entry name" value="ACP-like"/>
    <property type="match status" value="1"/>
</dbReference>
<dbReference type="Pfam" id="PF00501">
    <property type="entry name" value="AMP-binding"/>
    <property type="match status" value="1"/>
</dbReference>
<dbReference type="Gene3D" id="3.30.300.30">
    <property type="match status" value="1"/>
</dbReference>
<evidence type="ECO:0000313" key="4">
    <source>
        <dbReference type="EMBL" id="CAE8642071.1"/>
    </source>
</evidence>
<feature type="region of interest" description="Disordered" evidence="2">
    <location>
        <begin position="452"/>
        <end position="478"/>
    </location>
</feature>
<keyword evidence="1" id="KW-0040">ANK repeat</keyword>
<dbReference type="GO" id="GO:0031177">
    <property type="term" value="F:phosphopantetheine binding"/>
    <property type="evidence" value="ECO:0007669"/>
    <property type="project" value="TreeGrafter"/>
</dbReference>
<dbReference type="Gene3D" id="3.40.50.12780">
    <property type="entry name" value="N-terminal domain of ligase-like"/>
    <property type="match status" value="1"/>
</dbReference>
<comment type="caution">
    <text evidence="4">The sequence shown here is derived from an EMBL/GenBank/DDBJ whole genome shotgun (WGS) entry which is preliminary data.</text>
</comment>
<dbReference type="OMA" id="EVEHWIW"/>
<dbReference type="PROSITE" id="PS50088">
    <property type="entry name" value="ANK_REPEAT"/>
    <property type="match status" value="2"/>
</dbReference>
<evidence type="ECO:0000256" key="2">
    <source>
        <dbReference type="SAM" id="MobiDB-lite"/>
    </source>
</evidence>
<sequence length="727" mass="77072">MATWMAGGCIALAPRAEIFAQLGPLLAASEATHLLCTPSLFATLLGTRHQEPQALPRLREVALGGEPTPPAVLEVWADRHADDDSGLRLWNTYGVTECCVYNAARTMRPGDLPSLLGKPLPGNHLLIVVGGGEEDEDESIGAALGKVDAEEVGELAIAGIQVGEGYVRRPELTARRFLCHPELGRVYLSGDLARKTDGGEIALLGRRDHQVKVRGHRIELGEVEHWIWTAAGPLVSAVAAACLDGRLVAFFVPAAGCHFATPLPSRVRGVLRSTLRWLSEREVPRQMRPQRYVLVQELPLTVSGKVARGSLAELLASAEDEEEVDSDDDGLPGGAKKLPLEGFEAVVAEIWAAELAQSPGSVGRRSHFQELGGHSIAALRVCRRLLVRLSSACQATEPGGPAPAEVAVDDEALGGDLGELAGAFAPQELLLRPRFSDYVAYLRSQGVDGSVSATLPEEIERGPALESTPESGDEGGAADGEAVSMLQRAAACGAVGVIEFLVGKGLAPVDGRCSMRRLRAATRAQRSLRNTGKDGLRPPAPLHIAAAGSSCEAVAALLRLGANVTATEAHGVMALHLSAGAGPAEAVRFLLDAKAPLAAKDLNQQTVLHFAARSGNAETLALLLARWLEDESIASQGARVYGGALDWRDRWHRTPVHWAALNGHTSALRALLEGKANPAPPRVTGYKHAKSTTLRHESPLEIAERRGQLDVAELLRLHGARPESGST</sequence>
<dbReference type="SUPFAM" id="SSF47336">
    <property type="entry name" value="ACP-like"/>
    <property type="match status" value="1"/>
</dbReference>
<dbReference type="EMBL" id="CAJNNV010033093">
    <property type="protein sequence ID" value="CAE8642071.1"/>
    <property type="molecule type" value="Genomic_DNA"/>
</dbReference>
<dbReference type="PANTHER" id="PTHR45527">
    <property type="entry name" value="NONRIBOSOMAL PEPTIDE SYNTHETASE"/>
    <property type="match status" value="1"/>
</dbReference>
<evidence type="ECO:0000256" key="1">
    <source>
        <dbReference type="PROSITE-ProRule" id="PRU00023"/>
    </source>
</evidence>
<feature type="repeat" description="ANK" evidence="1">
    <location>
        <begin position="570"/>
        <end position="602"/>
    </location>
</feature>
<proteinExistence type="predicted"/>
<dbReference type="SUPFAM" id="SSF48403">
    <property type="entry name" value="Ankyrin repeat"/>
    <property type="match status" value="1"/>
</dbReference>
<dbReference type="OrthoDB" id="429832at2759"/>
<dbReference type="Pfam" id="PF12796">
    <property type="entry name" value="Ank_2"/>
    <property type="match status" value="2"/>
</dbReference>
<dbReference type="InterPro" id="IPR042099">
    <property type="entry name" value="ANL_N_sf"/>
</dbReference>
<dbReference type="SMART" id="SM00248">
    <property type="entry name" value="ANK"/>
    <property type="match status" value="6"/>
</dbReference>
<dbReference type="InterPro" id="IPR045851">
    <property type="entry name" value="AMP-bd_C_sf"/>
</dbReference>
<dbReference type="GO" id="GO:0043041">
    <property type="term" value="P:amino acid activation for nonribosomal peptide biosynthetic process"/>
    <property type="evidence" value="ECO:0007669"/>
    <property type="project" value="TreeGrafter"/>
</dbReference>
<dbReference type="InterPro" id="IPR002110">
    <property type="entry name" value="Ankyrin_rpt"/>
</dbReference>
<dbReference type="InterPro" id="IPR000873">
    <property type="entry name" value="AMP-dep_synth/lig_dom"/>
</dbReference>
<dbReference type="InterPro" id="IPR006162">
    <property type="entry name" value="Ppantetheine_attach_site"/>
</dbReference>
<accession>A0A813HV88</accession>
<gene>
    <name evidence="4" type="ORF">PGLA1383_LOCUS56617</name>
</gene>